<name>A0AA88L035_ARTSF</name>
<dbReference type="GO" id="GO:0005789">
    <property type="term" value="C:endoplasmic reticulum membrane"/>
    <property type="evidence" value="ECO:0007669"/>
    <property type="project" value="TreeGrafter"/>
</dbReference>
<keyword evidence="3" id="KW-1185">Reference proteome</keyword>
<feature type="compositionally biased region" description="Acidic residues" evidence="1">
    <location>
        <begin position="267"/>
        <end position="276"/>
    </location>
</feature>
<feature type="region of interest" description="Disordered" evidence="1">
    <location>
        <begin position="253"/>
        <end position="278"/>
    </location>
</feature>
<dbReference type="InterPro" id="IPR042465">
    <property type="entry name" value="XXLT1"/>
</dbReference>
<dbReference type="GO" id="GO:0016266">
    <property type="term" value="P:protein O-linked glycosylation via N-acetyl-galactosamine"/>
    <property type="evidence" value="ECO:0007669"/>
    <property type="project" value="TreeGrafter"/>
</dbReference>
<comment type="caution">
    <text evidence="2">The sequence shown here is derived from an EMBL/GenBank/DDBJ whole genome shotgun (WGS) entry which is preliminary data.</text>
</comment>
<evidence type="ECO:0000313" key="3">
    <source>
        <dbReference type="Proteomes" id="UP001187531"/>
    </source>
</evidence>
<reference evidence="2" key="1">
    <citation type="submission" date="2023-07" db="EMBL/GenBank/DDBJ databases">
        <title>Chromosome-level genome assembly of Artemia franciscana.</title>
        <authorList>
            <person name="Jo E."/>
        </authorList>
    </citation>
    <scope>NUCLEOTIDE SEQUENCE</scope>
    <source>
        <tissue evidence="2">Whole body</tissue>
    </source>
</reference>
<accession>A0AA88L035</accession>
<proteinExistence type="predicted"/>
<dbReference type="PANTHER" id="PTHR46612">
    <property type="entry name" value="XYLOSIDE XYLOSYLTRANSFERASE 1"/>
    <property type="match status" value="1"/>
</dbReference>
<dbReference type="PANTHER" id="PTHR46612:SF1">
    <property type="entry name" value="XYLOSIDE XYLOSYLTRANSFERASE 1"/>
    <property type="match status" value="1"/>
</dbReference>
<dbReference type="GO" id="GO:0140560">
    <property type="term" value="F:xylosyl alpha-1,3-xylosyltransferase activity"/>
    <property type="evidence" value="ECO:0007669"/>
    <property type="project" value="TreeGrafter"/>
</dbReference>
<evidence type="ECO:0000313" key="2">
    <source>
        <dbReference type="EMBL" id="KAK2702675.1"/>
    </source>
</evidence>
<dbReference type="AlphaFoldDB" id="A0AA88L035"/>
<dbReference type="EMBL" id="JAVRJZ010000197">
    <property type="protein sequence ID" value="KAK2702675.1"/>
    <property type="molecule type" value="Genomic_DNA"/>
</dbReference>
<evidence type="ECO:0000256" key="1">
    <source>
        <dbReference type="SAM" id="MobiDB-lite"/>
    </source>
</evidence>
<organism evidence="2 3">
    <name type="scientific">Artemia franciscana</name>
    <name type="common">Brine shrimp</name>
    <name type="synonym">Artemia sanfranciscana</name>
    <dbReference type="NCBI Taxonomy" id="6661"/>
    <lineage>
        <taxon>Eukaryota</taxon>
        <taxon>Metazoa</taxon>
        <taxon>Ecdysozoa</taxon>
        <taxon>Arthropoda</taxon>
        <taxon>Crustacea</taxon>
        <taxon>Branchiopoda</taxon>
        <taxon>Anostraca</taxon>
        <taxon>Artemiidae</taxon>
        <taxon>Artemia</taxon>
    </lineage>
</organism>
<sequence length="297" mass="33651">MSRNISGSKNLYEKPGDITWHIKFLYQKIFHYKKAIALDIDIAFRSPFIRLAKIFDEMSSRQIMGLAFNQNPLYRLALRNYRILNPGTSVGDFPPGFPKEKKGQELLAECTASSHAMKEVEDALEVHANKFSQVQLDACGKPPVYPAALAEMPVTEATEHGRLKSLPNVSDNSEAAAVTPIVPSLAYHPGRERAKSGEEKATRHMRKHPFIDSTPCEQLCQKQAKELTRENFESYRAILKTMNISLRMPVSDAYPTSERYSERNIDDDLNDEEPGQELDSSWRNVASEKLWRNGCCT</sequence>
<protein>
    <submittedName>
        <fullName evidence="2">Uncharacterized protein</fullName>
    </submittedName>
</protein>
<gene>
    <name evidence="2" type="ORF">QYM36_018723</name>
</gene>
<dbReference type="Proteomes" id="UP001187531">
    <property type="component" value="Unassembled WGS sequence"/>
</dbReference>